<protein>
    <recommendedName>
        <fullName evidence="7">GNAT family N-acetyltransferase</fullName>
    </recommendedName>
</protein>
<evidence type="ECO:0000313" key="3">
    <source>
        <dbReference type="EMBL" id="MRZ07048.1"/>
    </source>
</evidence>
<evidence type="ECO:0000313" key="5">
    <source>
        <dbReference type="Proteomes" id="UP000450599"/>
    </source>
</evidence>
<dbReference type="EMBL" id="WKMW01000004">
    <property type="protein sequence ID" value="MRY83757.1"/>
    <property type="molecule type" value="Genomic_DNA"/>
</dbReference>
<evidence type="ECO:0000313" key="1">
    <source>
        <dbReference type="EMBL" id="CUP83915.1"/>
    </source>
</evidence>
<accession>A0A174RL78</accession>
<reference evidence="1 4" key="1">
    <citation type="submission" date="2015-09" db="EMBL/GenBank/DDBJ databases">
        <authorList>
            <consortium name="Pathogen Informatics"/>
        </authorList>
    </citation>
    <scope>NUCLEOTIDE SEQUENCE [LARGE SCALE GENOMIC DNA]</scope>
    <source>
        <strain evidence="1 4">2789STDY5834948</strain>
    </source>
</reference>
<evidence type="ECO:0000313" key="2">
    <source>
        <dbReference type="EMBL" id="MRY83757.1"/>
    </source>
</evidence>
<dbReference type="Proteomes" id="UP000095332">
    <property type="component" value="Unassembled WGS sequence"/>
</dbReference>
<dbReference type="Proteomes" id="UP000471216">
    <property type="component" value="Unassembled WGS sequence"/>
</dbReference>
<dbReference type="Proteomes" id="UP000450599">
    <property type="component" value="Unassembled WGS sequence"/>
</dbReference>
<organism evidence="1 4">
    <name type="scientific">Parabacteroides distasonis</name>
    <dbReference type="NCBI Taxonomy" id="823"/>
    <lineage>
        <taxon>Bacteria</taxon>
        <taxon>Pseudomonadati</taxon>
        <taxon>Bacteroidota</taxon>
        <taxon>Bacteroidia</taxon>
        <taxon>Bacteroidales</taxon>
        <taxon>Tannerellaceae</taxon>
        <taxon>Parabacteroides</taxon>
    </lineage>
</organism>
<name>A0A174RL78_PARDI</name>
<dbReference type="AlphaFoldDB" id="A0A174RL78"/>
<gene>
    <name evidence="1" type="ORF">ERS852560_00801</name>
    <name evidence="3" type="ORF">GKD54_12650</name>
    <name evidence="2" type="ORF">GKD58_05710</name>
</gene>
<sequence length="134" mass="16154">MKQKDLILDFNLYLCEKFGYRNSCSVMQNANGFCVDIRERDLDCYIRFWEYSCERGNFPDWSIIIVRSNFKKNQAESLKDLARFFQEYMPRYGYRYLCTEGDDYKYYQTLGLKLIHKDLFGQDNYGLAMKDLNV</sequence>
<dbReference type="RefSeq" id="WP_057327904.1">
    <property type="nucleotide sequence ID" value="NZ_CZBM01000002.1"/>
</dbReference>
<proteinExistence type="predicted"/>
<evidence type="ECO:0000313" key="4">
    <source>
        <dbReference type="Proteomes" id="UP000095332"/>
    </source>
</evidence>
<reference evidence="5 6" key="2">
    <citation type="journal article" date="2019" name="Nat. Med.">
        <title>A library of human gut bacterial isolates paired with longitudinal multiomics data enables mechanistic microbiome research.</title>
        <authorList>
            <person name="Poyet M."/>
            <person name="Groussin M."/>
            <person name="Gibbons S.M."/>
            <person name="Avila-Pacheco J."/>
            <person name="Jiang X."/>
            <person name="Kearney S.M."/>
            <person name="Perrotta A.R."/>
            <person name="Berdy B."/>
            <person name="Zhao S."/>
            <person name="Lieberman T.D."/>
            <person name="Swanson P.K."/>
            <person name="Smith M."/>
            <person name="Roesemann S."/>
            <person name="Alexander J.E."/>
            <person name="Rich S.A."/>
            <person name="Livny J."/>
            <person name="Vlamakis H."/>
            <person name="Clish C."/>
            <person name="Bullock K."/>
            <person name="Deik A."/>
            <person name="Scott J."/>
            <person name="Pierce K.A."/>
            <person name="Xavier R.J."/>
            <person name="Alm E.J."/>
        </authorList>
    </citation>
    <scope>NUCLEOTIDE SEQUENCE [LARGE SCALE GENOMIC DNA]</scope>
    <source>
        <strain evidence="3 6">BIOML-A10</strain>
        <strain evidence="2 5">BIOML-A11</strain>
    </source>
</reference>
<evidence type="ECO:0008006" key="7">
    <source>
        <dbReference type="Google" id="ProtNLM"/>
    </source>
</evidence>
<dbReference type="EMBL" id="WKMX01000011">
    <property type="protein sequence ID" value="MRZ07048.1"/>
    <property type="molecule type" value="Genomic_DNA"/>
</dbReference>
<dbReference type="EMBL" id="CZBM01000002">
    <property type="protein sequence ID" value="CUP83915.1"/>
    <property type="molecule type" value="Genomic_DNA"/>
</dbReference>
<evidence type="ECO:0000313" key="6">
    <source>
        <dbReference type="Proteomes" id="UP000471216"/>
    </source>
</evidence>